<keyword evidence="6 14" id="KW-0812">Transmembrane</keyword>
<reference evidence="18 19" key="1">
    <citation type="submission" date="2016-10" db="EMBL/GenBank/DDBJ databases">
        <authorList>
            <person name="Varghese N."/>
            <person name="Submissions S."/>
        </authorList>
    </citation>
    <scope>NUCLEOTIDE SEQUENCE [LARGE SCALE GENOMIC DNA]</scope>
    <source>
        <strain evidence="18 19">Gm-149</strain>
    </source>
</reference>
<organism evidence="18 19">
    <name type="scientific">Flavobacterium glycines</name>
    <dbReference type="NCBI Taxonomy" id="551990"/>
    <lineage>
        <taxon>Bacteria</taxon>
        <taxon>Pseudomonadati</taxon>
        <taxon>Bacteroidota</taxon>
        <taxon>Flavobacteriia</taxon>
        <taxon>Flavobacteriales</taxon>
        <taxon>Flavobacteriaceae</taxon>
        <taxon>Flavobacterium</taxon>
    </lineage>
</organism>
<keyword evidence="5" id="KW-0410">Iron transport</keyword>
<sequence length="839" mass="92698">MFSKFTPFTFVLLKIILNKMKTKFILPILSLLFVLLFSTSIWSQERASIKGQITLKDNQSPEKISVILKNTRFGTVTDSKGNYKMQHIKAGNYILRISAIGYITKEIKINLSSGQVLIQNAEISPDSEELTEVVINGGKKNFFAKKENQQIARLPLRNLENPQVYTTISSELLKDQVVTNIDDALKNAPGVQPLWTSTGRGSDGAGYFSLRGFAVQPRALNGLPGISNGSLDPANIDRIEVIKGPSGTLFGSTIVSYGGLINITTKTPYDHFGGEVNYTAGSYGLNRVTADINTPLNEEKTVNLRINTAYHSENSFQDAGFRKALFVAPSLSYKASDRLSFLFNTEFLSNEATNATMLFLTRSTPLKVHNIDELGYDNKRSYTSNQLSIKTPSYNLQGQMFYKINDSWTSQTAVSRTSAKSEGYYSYLFEATASFPTITQGVVFGRYINYQNSTTLATDIQQNLIGDFKIGNMRNRLVAGLDYFNRQITDNGTGYVLNGRVYIGDDSVQNVNENVFGITNPSQYITTGDNGKLSKNATDALLAGATVNNSKTKQEVYSAYVSDVINFLPSLSAMASLRVDRFMNANNGGYNQTALSPKFGVVFQPILDKVSLFANYMNGFTNVAPAEDINGSTRTPRVFDPEHADQLEFGTKLNLFNDKLYATFSYYNIKVTDRVYNIRNSATDVTYYQDGAQNNEGFEAEIIANPIQGLNIVAGYSYVDAGVTKGDINTVGYRPTSAGAYNTANLWASYRFQNDALKGFGLGFGGNYSGENKITHGLVTGTFTIPEYTVLNSSIFYGNDKFNLTLKIDNIANADTYDGWSTIHPRNMRSASASFSYKF</sequence>
<keyword evidence="12" id="KW-0675">Receptor</keyword>
<dbReference type="Pfam" id="PF07715">
    <property type="entry name" value="Plug"/>
    <property type="match status" value="1"/>
</dbReference>
<dbReference type="InterPro" id="IPR008969">
    <property type="entry name" value="CarboxyPept-like_regulatory"/>
</dbReference>
<keyword evidence="7" id="KW-0732">Signal</keyword>
<evidence type="ECO:0000256" key="3">
    <source>
        <dbReference type="ARBA" id="ARBA00022448"/>
    </source>
</evidence>
<evidence type="ECO:0000256" key="2">
    <source>
        <dbReference type="ARBA" id="ARBA00009810"/>
    </source>
</evidence>
<comment type="caution">
    <text evidence="18">The sequence shown here is derived from an EMBL/GenBank/DDBJ whole genome shotgun (WGS) entry which is preliminary data.</text>
</comment>
<dbReference type="SUPFAM" id="SSF56935">
    <property type="entry name" value="Porins"/>
    <property type="match status" value="1"/>
</dbReference>
<dbReference type="Gene3D" id="2.40.170.20">
    <property type="entry name" value="TonB-dependent receptor, beta-barrel domain"/>
    <property type="match status" value="1"/>
</dbReference>
<keyword evidence="9" id="KW-0406">Ion transport</keyword>
<dbReference type="PANTHER" id="PTHR32552:SF68">
    <property type="entry name" value="FERRICHROME OUTER MEMBRANE TRANSPORTER_PHAGE RECEPTOR"/>
    <property type="match status" value="1"/>
</dbReference>
<dbReference type="InterPro" id="IPR037066">
    <property type="entry name" value="Plug_dom_sf"/>
</dbReference>
<dbReference type="InterPro" id="IPR036942">
    <property type="entry name" value="Beta-barrel_TonB_sf"/>
</dbReference>
<evidence type="ECO:0000313" key="18">
    <source>
        <dbReference type="EMBL" id="SDI58649.1"/>
    </source>
</evidence>
<keyword evidence="8" id="KW-0408">Iron</keyword>
<evidence type="ECO:0000256" key="12">
    <source>
        <dbReference type="ARBA" id="ARBA00023170"/>
    </source>
</evidence>
<keyword evidence="19" id="KW-1185">Reference proteome</keyword>
<comment type="similarity">
    <text evidence="2 14 15">Belongs to the TonB-dependent receptor family.</text>
</comment>
<dbReference type="InterPro" id="IPR039426">
    <property type="entry name" value="TonB-dep_rcpt-like"/>
</dbReference>
<dbReference type="SUPFAM" id="SSF49464">
    <property type="entry name" value="Carboxypeptidase regulatory domain-like"/>
    <property type="match status" value="1"/>
</dbReference>
<dbReference type="Pfam" id="PF00593">
    <property type="entry name" value="TonB_dep_Rec_b-barrel"/>
    <property type="match status" value="1"/>
</dbReference>
<accession>A0A1G8LSG2</accession>
<dbReference type="Gene3D" id="2.170.130.10">
    <property type="entry name" value="TonB-dependent receptor, plug domain"/>
    <property type="match status" value="1"/>
</dbReference>
<evidence type="ECO:0000256" key="13">
    <source>
        <dbReference type="ARBA" id="ARBA00023237"/>
    </source>
</evidence>
<evidence type="ECO:0000313" key="19">
    <source>
        <dbReference type="Proteomes" id="UP000182367"/>
    </source>
</evidence>
<dbReference type="InterPro" id="IPR012910">
    <property type="entry name" value="Plug_dom"/>
</dbReference>
<dbReference type="CDD" id="cd01347">
    <property type="entry name" value="ligand_gated_channel"/>
    <property type="match status" value="1"/>
</dbReference>
<dbReference type="InterPro" id="IPR010105">
    <property type="entry name" value="TonB_sidphr_rcpt"/>
</dbReference>
<evidence type="ECO:0000259" key="17">
    <source>
        <dbReference type="Pfam" id="PF07715"/>
    </source>
</evidence>
<evidence type="ECO:0000259" key="16">
    <source>
        <dbReference type="Pfam" id="PF00593"/>
    </source>
</evidence>
<feature type="domain" description="TonB-dependent receptor plug" evidence="17">
    <location>
        <begin position="159"/>
        <end position="252"/>
    </location>
</feature>
<proteinExistence type="inferred from homology"/>
<dbReference type="Proteomes" id="UP000182367">
    <property type="component" value="Unassembled WGS sequence"/>
</dbReference>
<evidence type="ECO:0000256" key="1">
    <source>
        <dbReference type="ARBA" id="ARBA00004571"/>
    </source>
</evidence>
<evidence type="ECO:0000256" key="4">
    <source>
        <dbReference type="ARBA" id="ARBA00022452"/>
    </source>
</evidence>
<dbReference type="PANTHER" id="PTHR32552">
    <property type="entry name" value="FERRICHROME IRON RECEPTOR-RELATED"/>
    <property type="match status" value="1"/>
</dbReference>
<protein>
    <submittedName>
        <fullName evidence="18">Iron complex outermembrane recepter protein</fullName>
    </submittedName>
</protein>
<evidence type="ECO:0000256" key="9">
    <source>
        <dbReference type="ARBA" id="ARBA00023065"/>
    </source>
</evidence>
<gene>
    <name evidence="18" type="ORF">SAMN05192550_0278</name>
</gene>
<dbReference type="Pfam" id="PF13715">
    <property type="entry name" value="CarbopepD_reg_2"/>
    <property type="match status" value="1"/>
</dbReference>
<comment type="subcellular location">
    <subcellularLocation>
        <location evidence="1 14">Cell outer membrane</location>
        <topology evidence="1 14">Multi-pass membrane protein</topology>
    </subcellularLocation>
</comment>
<evidence type="ECO:0000256" key="5">
    <source>
        <dbReference type="ARBA" id="ARBA00022496"/>
    </source>
</evidence>
<dbReference type="NCBIfam" id="TIGR01783">
    <property type="entry name" value="TonB-siderophor"/>
    <property type="match status" value="1"/>
</dbReference>
<evidence type="ECO:0000256" key="8">
    <source>
        <dbReference type="ARBA" id="ARBA00023004"/>
    </source>
</evidence>
<keyword evidence="13 14" id="KW-0998">Cell outer membrane</keyword>
<evidence type="ECO:0000256" key="11">
    <source>
        <dbReference type="ARBA" id="ARBA00023136"/>
    </source>
</evidence>
<keyword evidence="3 14" id="KW-0813">Transport</keyword>
<evidence type="ECO:0000256" key="7">
    <source>
        <dbReference type="ARBA" id="ARBA00022729"/>
    </source>
</evidence>
<evidence type="ECO:0000256" key="14">
    <source>
        <dbReference type="PROSITE-ProRule" id="PRU01360"/>
    </source>
</evidence>
<dbReference type="InterPro" id="IPR000531">
    <property type="entry name" value="Beta-barrel_TonB"/>
</dbReference>
<name>A0A1G8LSG2_9FLAO</name>
<keyword evidence="4 14" id="KW-1134">Transmembrane beta strand</keyword>
<evidence type="ECO:0000256" key="15">
    <source>
        <dbReference type="RuleBase" id="RU003357"/>
    </source>
</evidence>
<keyword evidence="10 15" id="KW-0798">TonB box</keyword>
<feature type="domain" description="TonB-dependent receptor-like beta-barrel" evidence="16">
    <location>
        <begin position="376"/>
        <end position="811"/>
    </location>
</feature>
<evidence type="ECO:0000256" key="6">
    <source>
        <dbReference type="ARBA" id="ARBA00022692"/>
    </source>
</evidence>
<dbReference type="PROSITE" id="PS52016">
    <property type="entry name" value="TONB_DEPENDENT_REC_3"/>
    <property type="match status" value="1"/>
</dbReference>
<evidence type="ECO:0000256" key="10">
    <source>
        <dbReference type="ARBA" id="ARBA00023077"/>
    </source>
</evidence>
<keyword evidence="11 14" id="KW-0472">Membrane</keyword>
<dbReference type="EMBL" id="FNEO01000001">
    <property type="protein sequence ID" value="SDI58649.1"/>
    <property type="molecule type" value="Genomic_DNA"/>
</dbReference>
<dbReference type="Gene3D" id="2.60.40.1120">
    <property type="entry name" value="Carboxypeptidase-like, regulatory domain"/>
    <property type="match status" value="1"/>
</dbReference>